<dbReference type="Gene3D" id="2.40.50.100">
    <property type="match status" value="1"/>
</dbReference>
<organism evidence="4 5">
    <name type="scientific">Heterostelium pallidum (strain ATCC 26659 / Pp 5 / PN500)</name>
    <name type="common">Cellular slime mold</name>
    <name type="synonym">Polysphondylium pallidum</name>
    <dbReference type="NCBI Taxonomy" id="670386"/>
    <lineage>
        <taxon>Eukaryota</taxon>
        <taxon>Amoebozoa</taxon>
        <taxon>Evosea</taxon>
        <taxon>Eumycetozoa</taxon>
        <taxon>Dictyostelia</taxon>
        <taxon>Acytosteliales</taxon>
        <taxon>Acytosteliaceae</taxon>
        <taxon>Heterostelium</taxon>
    </lineage>
</organism>
<dbReference type="InterPro" id="IPR018261">
    <property type="entry name" value="Ribosomal_bL27_CS"/>
</dbReference>
<gene>
    <name evidence="4" type="ORF">PPL_10557</name>
</gene>
<keyword evidence="2" id="KW-0689">Ribosomal protein</keyword>
<dbReference type="Pfam" id="PF01016">
    <property type="entry name" value="Ribosomal_L27"/>
    <property type="match status" value="1"/>
</dbReference>
<dbReference type="GO" id="GO:0005762">
    <property type="term" value="C:mitochondrial large ribosomal subunit"/>
    <property type="evidence" value="ECO:0007669"/>
    <property type="project" value="TreeGrafter"/>
</dbReference>
<proteinExistence type="inferred from homology"/>
<comment type="caution">
    <text evidence="4">The sequence shown here is derived from an EMBL/GenBank/DDBJ whole genome shotgun (WGS) entry which is preliminary data.</text>
</comment>
<evidence type="ECO:0000256" key="3">
    <source>
        <dbReference type="ARBA" id="ARBA00023274"/>
    </source>
</evidence>
<evidence type="ECO:0000313" key="5">
    <source>
        <dbReference type="Proteomes" id="UP000001396"/>
    </source>
</evidence>
<dbReference type="HAMAP" id="MF_00539">
    <property type="entry name" value="Ribosomal_bL27"/>
    <property type="match status" value="1"/>
</dbReference>
<dbReference type="PANTHER" id="PTHR15893">
    <property type="entry name" value="RIBOSOMAL PROTEIN L27"/>
    <property type="match status" value="1"/>
</dbReference>
<evidence type="ECO:0000256" key="2">
    <source>
        <dbReference type="ARBA" id="ARBA00022980"/>
    </source>
</evidence>
<keyword evidence="3" id="KW-0687">Ribonucleoprotein</keyword>
<dbReference type="GO" id="GO:0003735">
    <property type="term" value="F:structural constituent of ribosome"/>
    <property type="evidence" value="ECO:0007669"/>
    <property type="project" value="InterPro"/>
</dbReference>
<sequence length="393" mass="44252">MSFFSNTLNKTVRSTCLLGEVESLIYTKRFATKKSAGTTKNGRDSRPKYLGVKKFGGHLVEPGNIIVRQRGTRFHPGDGVGMGRDHTIFATVPGVVYFSVSTINTHGLPAKPRKFVSVLDFSDLHDNQFDQQEQFQLADEQEELTTTQQQTESQTSSFYLKRAEWSSLMSQQAVALYLCKRCNFQQSTESIDKFKSYRIKKNNEILLSHTNNIINGDQLKDLSISILKELEMLVYDHGDDHESNINNNNVGGVGSPTSFLPPMNITMDFNNSTVSLPMQLYADRLNISDRRLDDIDIANQVHQGKRVKIGHRWYHTINNNNNNNSNNNDINELSINSDNDDNINNNNINNNNNNSNIADSSKYLIVCHKCGQVNGKTNFCFQCGNPLQIGSLA</sequence>
<dbReference type="EMBL" id="ADBJ01000050">
    <property type="protein sequence ID" value="EFA75979.1"/>
    <property type="molecule type" value="Genomic_DNA"/>
</dbReference>
<dbReference type="FunFam" id="2.40.50.100:FF:000020">
    <property type="entry name" value="50S ribosomal protein L27"/>
    <property type="match status" value="1"/>
</dbReference>
<dbReference type="RefSeq" id="XP_020428113.1">
    <property type="nucleotide sequence ID" value="XM_020581326.1"/>
</dbReference>
<reference evidence="4 5" key="1">
    <citation type="journal article" date="2011" name="Genome Res.">
        <title>Phylogeny-wide analysis of social amoeba genomes highlights ancient origins for complex intercellular communication.</title>
        <authorList>
            <person name="Heidel A.J."/>
            <person name="Lawal H.M."/>
            <person name="Felder M."/>
            <person name="Schilde C."/>
            <person name="Helps N.R."/>
            <person name="Tunggal B."/>
            <person name="Rivero F."/>
            <person name="John U."/>
            <person name="Schleicher M."/>
            <person name="Eichinger L."/>
            <person name="Platzer M."/>
            <person name="Noegel A.A."/>
            <person name="Schaap P."/>
            <person name="Gloeckner G."/>
        </authorList>
    </citation>
    <scope>NUCLEOTIDE SEQUENCE [LARGE SCALE GENOMIC DNA]</scope>
    <source>
        <strain evidence="5">ATCC 26659 / Pp 5 / PN500</strain>
    </source>
</reference>
<dbReference type="GeneID" id="31366026"/>
<dbReference type="InParanoid" id="D3BRE7"/>
<dbReference type="Proteomes" id="UP000001396">
    <property type="component" value="Unassembled WGS sequence"/>
</dbReference>
<keyword evidence="5" id="KW-1185">Reference proteome</keyword>
<accession>D3BRE7</accession>
<evidence type="ECO:0000313" key="4">
    <source>
        <dbReference type="EMBL" id="EFA75979.1"/>
    </source>
</evidence>
<evidence type="ECO:0000256" key="1">
    <source>
        <dbReference type="ARBA" id="ARBA00010797"/>
    </source>
</evidence>
<dbReference type="InterPro" id="IPR001684">
    <property type="entry name" value="Ribosomal_bL27"/>
</dbReference>
<dbReference type="PRINTS" id="PR00063">
    <property type="entry name" value="RIBOSOMALL27"/>
</dbReference>
<dbReference type="STRING" id="670386.D3BRE7"/>
<name>D3BRE7_HETP5</name>
<protein>
    <recommendedName>
        <fullName evidence="6">Ribosomal protein L27</fullName>
    </recommendedName>
</protein>
<dbReference type="SUPFAM" id="SSF110324">
    <property type="entry name" value="Ribosomal L27 protein-like"/>
    <property type="match status" value="1"/>
</dbReference>
<dbReference type="PANTHER" id="PTHR15893:SF0">
    <property type="entry name" value="LARGE RIBOSOMAL SUBUNIT PROTEIN BL27M"/>
    <property type="match status" value="1"/>
</dbReference>
<comment type="similarity">
    <text evidence="1">Belongs to the bacterial ribosomal protein bL27 family.</text>
</comment>
<dbReference type="NCBIfam" id="TIGR00062">
    <property type="entry name" value="L27"/>
    <property type="match status" value="1"/>
</dbReference>
<evidence type="ECO:0008006" key="6">
    <source>
        <dbReference type="Google" id="ProtNLM"/>
    </source>
</evidence>
<dbReference type="PROSITE" id="PS00831">
    <property type="entry name" value="RIBOSOMAL_L27"/>
    <property type="match status" value="1"/>
</dbReference>
<dbReference type="AlphaFoldDB" id="D3BRE7"/>
<dbReference type="GO" id="GO:0006412">
    <property type="term" value="P:translation"/>
    <property type="evidence" value="ECO:0007669"/>
    <property type="project" value="InterPro"/>
</dbReference>